<reference evidence="1 2" key="1">
    <citation type="submission" date="2018-04" db="EMBL/GenBank/DDBJ databases">
        <title>Genomic Encyclopedia of Archaeal and Bacterial Type Strains, Phase II (KMG-II): from individual species to whole genera.</title>
        <authorList>
            <person name="Goeker M."/>
        </authorList>
    </citation>
    <scope>NUCLEOTIDE SEQUENCE [LARGE SCALE GENOMIC DNA]</scope>
    <source>
        <strain evidence="1 2">DSM 19783</strain>
    </source>
</reference>
<gene>
    <name evidence="1" type="ORF">C8N38_11680</name>
</gene>
<comment type="caution">
    <text evidence="1">The sequence shown here is derived from an EMBL/GenBank/DDBJ whole genome shotgun (WGS) entry which is preliminary data.</text>
</comment>
<accession>A0A8E2VGY9</accession>
<dbReference type="EMBL" id="QAYC01000016">
    <property type="protein sequence ID" value="PTW44541.1"/>
    <property type="molecule type" value="Genomic_DNA"/>
</dbReference>
<dbReference type="Proteomes" id="UP000244037">
    <property type="component" value="Unassembled WGS sequence"/>
</dbReference>
<organism evidence="1 2">
    <name type="scientific">Rhodovulum kholense</name>
    <dbReference type="NCBI Taxonomy" id="453584"/>
    <lineage>
        <taxon>Bacteria</taxon>
        <taxon>Pseudomonadati</taxon>
        <taxon>Pseudomonadota</taxon>
        <taxon>Alphaproteobacteria</taxon>
        <taxon>Rhodobacterales</taxon>
        <taxon>Paracoccaceae</taxon>
        <taxon>Rhodovulum</taxon>
    </lineage>
</organism>
<dbReference type="AlphaFoldDB" id="A0A8E2VGY9"/>
<proteinExistence type="predicted"/>
<sequence>MPIGLQLIGPAGSESHLLALADPVAPPFEWPTLALRPD</sequence>
<evidence type="ECO:0000313" key="2">
    <source>
        <dbReference type="Proteomes" id="UP000244037"/>
    </source>
</evidence>
<keyword evidence="2" id="KW-1185">Reference proteome</keyword>
<name>A0A8E2VGY9_9RHOB</name>
<evidence type="ECO:0000313" key="1">
    <source>
        <dbReference type="EMBL" id="PTW44541.1"/>
    </source>
</evidence>
<protein>
    <submittedName>
        <fullName evidence="1">Uncharacterized protein</fullName>
    </submittedName>
</protein>